<evidence type="ECO:0000256" key="2">
    <source>
        <dbReference type="SAM" id="SignalP"/>
    </source>
</evidence>
<dbReference type="Proteomes" id="UP000823913">
    <property type="component" value="Unassembled WGS sequence"/>
</dbReference>
<feature type="transmembrane region" description="Helical" evidence="1">
    <location>
        <begin position="401"/>
        <end position="423"/>
    </location>
</feature>
<keyword evidence="2" id="KW-0732">Signal</keyword>
<proteinExistence type="predicted"/>
<keyword evidence="1" id="KW-0812">Transmembrane</keyword>
<reference evidence="3" key="1">
    <citation type="submission" date="2020-10" db="EMBL/GenBank/DDBJ databases">
        <authorList>
            <person name="Gilroy R."/>
        </authorList>
    </citation>
    <scope>NUCLEOTIDE SEQUENCE</scope>
    <source>
        <strain evidence="3">ChiW16-3235</strain>
    </source>
</reference>
<gene>
    <name evidence="3" type="ORF">IAB94_00405</name>
</gene>
<keyword evidence="1" id="KW-1133">Transmembrane helix</keyword>
<accession>A0A9D1E4X0</accession>
<feature type="signal peptide" evidence="2">
    <location>
        <begin position="1"/>
        <end position="22"/>
    </location>
</feature>
<evidence type="ECO:0000313" key="4">
    <source>
        <dbReference type="Proteomes" id="UP000823913"/>
    </source>
</evidence>
<dbReference type="AlphaFoldDB" id="A0A9D1E4X0"/>
<reference evidence="3" key="2">
    <citation type="journal article" date="2021" name="PeerJ">
        <title>Extensive microbial diversity within the chicken gut microbiome revealed by metagenomics and culture.</title>
        <authorList>
            <person name="Gilroy R."/>
            <person name="Ravi A."/>
            <person name="Getino M."/>
            <person name="Pursley I."/>
            <person name="Horton D.L."/>
            <person name="Alikhan N.F."/>
            <person name="Baker D."/>
            <person name="Gharbi K."/>
            <person name="Hall N."/>
            <person name="Watson M."/>
            <person name="Adriaenssens E.M."/>
            <person name="Foster-Nyarko E."/>
            <person name="Jarju S."/>
            <person name="Secka A."/>
            <person name="Antonio M."/>
            <person name="Oren A."/>
            <person name="Chaudhuri R.R."/>
            <person name="La Ragione R."/>
            <person name="Hildebrand F."/>
            <person name="Pallen M.J."/>
        </authorList>
    </citation>
    <scope>NUCLEOTIDE SEQUENCE</scope>
    <source>
        <strain evidence="3">ChiW16-3235</strain>
    </source>
</reference>
<evidence type="ECO:0000256" key="1">
    <source>
        <dbReference type="SAM" id="Phobius"/>
    </source>
</evidence>
<feature type="chain" id="PRO_5039132175" evidence="2">
    <location>
        <begin position="23"/>
        <end position="444"/>
    </location>
</feature>
<dbReference type="EMBL" id="DVHK01000007">
    <property type="protein sequence ID" value="HIR66490.1"/>
    <property type="molecule type" value="Genomic_DNA"/>
</dbReference>
<organism evidence="3 4">
    <name type="scientific">Candidatus Coproplasma avicola</name>
    <dbReference type="NCBI Taxonomy" id="2840744"/>
    <lineage>
        <taxon>Bacteria</taxon>
        <taxon>Bacillati</taxon>
        <taxon>Bacillota</taxon>
        <taxon>Clostridia</taxon>
        <taxon>Eubacteriales</taxon>
        <taxon>Candidatus Coproplasma</taxon>
    </lineage>
</organism>
<sequence>MKKLTVVTTALAIALIAPTYFAAQPARADECVYPSDFVEELDFESLADYAIYGDTRAYADDTRLYIISPDEYGDEYLNEVSCQYKITDLEYGDDGTLYLNTTSGVFSYSPSDTRLQSAQFDFENLTRIQTDEYLYALNAQTGALTGLDNLNEYTTIFEEGCSQLKEYDGSVYVINDGSVYMLDGTQPVEQPARYTDFSSSYHISTGDAADILAGGYNVRTVTIRSQTSDGGDTYYTKINLESIGETFDAQGTERLAGDRSALAIAEVGNATIVVMPDENGMSQSYITLTSAVENSEYTPPALDMTGAYARTRLTIYSRPYMCGATAIATVESGTVFTVSEKFNLQYLDGVYYRVTCTVDGEEISGFVINNLLSPYSFSSENQPEDSTGSEGFIYDNDVQTVIIVLLIILLALIAVGYVTFYLTRKNERAGRRRKPRRPDDDLYS</sequence>
<protein>
    <submittedName>
        <fullName evidence="3">Uncharacterized protein</fullName>
    </submittedName>
</protein>
<name>A0A9D1E4X0_9FIRM</name>
<keyword evidence="1" id="KW-0472">Membrane</keyword>
<comment type="caution">
    <text evidence="3">The sequence shown here is derived from an EMBL/GenBank/DDBJ whole genome shotgun (WGS) entry which is preliminary data.</text>
</comment>
<evidence type="ECO:0000313" key="3">
    <source>
        <dbReference type="EMBL" id="HIR66490.1"/>
    </source>
</evidence>